<dbReference type="AlphaFoldDB" id="H0QTM3"/>
<dbReference type="eggNOG" id="COG4319">
    <property type="taxonomic scope" value="Bacteria"/>
</dbReference>
<dbReference type="InterPro" id="IPR037401">
    <property type="entry name" value="SnoaL-like"/>
</dbReference>
<evidence type="ECO:0000313" key="2">
    <source>
        <dbReference type="EMBL" id="GAB16174.1"/>
    </source>
</evidence>
<evidence type="ECO:0000259" key="1">
    <source>
        <dbReference type="Pfam" id="PF13474"/>
    </source>
</evidence>
<comment type="caution">
    <text evidence="2">The sequence shown here is derived from an EMBL/GenBank/DDBJ whole genome shotgun (WGS) entry which is preliminary data.</text>
</comment>
<protein>
    <recommendedName>
        <fullName evidence="1">SnoaL-like domain-containing protein</fullName>
    </recommendedName>
</protein>
<dbReference type="SUPFAM" id="SSF54427">
    <property type="entry name" value="NTF2-like"/>
    <property type="match status" value="1"/>
</dbReference>
<name>H0QTM3_ARTG1</name>
<dbReference type="InterPro" id="IPR032710">
    <property type="entry name" value="NTF2-like_dom_sf"/>
</dbReference>
<reference evidence="2 3" key="1">
    <citation type="submission" date="2011-12" db="EMBL/GenBank/DDBJ databases">
        <title>Whole genome shotgun sequence of Arthrobacter globiformis NBRC 12137.</title>
        <authorList>
            <person name="Miyazawa S."/>
            <person name="Hosoyama A."/>
            <person name="Tsuchikane K."/>
            <person name="Katsumata H."/>
            <person name="Yamazaki S."/>
            <person name="Fujita N."/>
        </authorList>
    </citation>
    <scope>NUCLEOTIDE SEQUENCE [LARGE SCALE GENOMIC DNA]</scope>
    <source>
        <strain evidence="2 3">NBRC 12137</strain>
    </source>
</reference>
<accession>H0QTM3</accession>
<dbReference type="Pfam" id="PF13474">
    <property type="entry name" value="SnoaL_3"/>
    <property type="match status" value="1"/>
</dbReference>
<gene>
    <name evidence="2" type="ORF">ARGLB_113_00300</name>
</gene>
<sequence length="149" mass="16122">MSELDDFLTTMLDRQIAAETAIHNGDVEPRMALWSRSDPVTLLGAMGMSNVGWDAVSQTFRWVASRFSNCTAYSFELLAAGASGDLAYTVGFERAALSVDGGPPQSTKLRVTHVYRRESGEWKIVHRHGDYVPLDATAAAEGNAAGPET</sequence>
<dbReference type="Proteomes" id="UP000003828">
    <property type="component" value="Unassembled WGS sequence"/>
</dbReference>
<dbReference type="RefSeq" id="WP_003806121.1">
    <property type="nucleotide sequence ID" value="NZ_BAEG01000113.1"/>
</dbReference>
<feature type="domain" description="SnoaL-like" evidence="1">
    <location>
        <begin position="20"/>
        <end position="129"/>
    </location>
</feature>
<organism evidence="2 3">
    <name type="scientific">Arthrobacter globiformis (strain ATCC 8010 / DSM 20124 / JCM 1332 / NBRC 12137 / NCIMB 8907 / NRRL B-2979 / 168)</name>
    <dbReference type="NCBI Taxonomy" id="1077972"/>
    <lineage>
        <taxon>Bacteria</taxon>
        <taxon>Bacillati</taxon>
        <taxon>Actinomycetota</taxon>
        <taxon>Actinomycetes</taxon>
        <taxon>Micrococcales</taxon>
        <taxon>Micrococcaceae</taxon>
        <taxon>Arthrobacter</taxon>
    </lineage>
</organism>
<dbReference type="OrthoDB" id="1551077at2"/>
<dbReference type="STRING" id="1077972.ARGLB_113_00300"/>
<evidence type="ECO:0000313" key="3">
    <source>
        <dbReference type="Proteomes" id="UP000003828"/>
    </source>
</evidence>
<keyword evidence="3" id="KW-1185">Reference proteome</keyword>
<proteinExistence type="predicted"/>
<dbReference type="Gene3D" id="3.10.450.50">
    <property type="match status" value="1"/>
</dbReference>
<dbReference type="EMBL" id="BAEG01000113">
    <property type="protein sequence ID" value="GAB16174.1"/>
    <property type="molecule type" value="Genomic_DNA"/>
</dbReference>